<comment type="similarity">
    <text evidence="1">Belongs to the LCE family.</text>
</comment>
<name>A0A9W2WL17_PHYMC</name>
<dbReference type="InterPro" id="IPR028205">
    <property type="entry name" value="LCE"/>
</dbReference>
<reference evidence="4" key="1">
    <citation type="submission" date="2025-08" db="UniProtKB">
        <authorList>
            <consortium name="RefSeq"/>
        </authorList>
    </citation>
    <scope>IDENTIFICATION</scope>
    <source>
        <tissue evidence="4">Muscle</tissue>
    </source>
</reference>
<evidence type="ECO:0000256" key="1">
    <source>
        <dbReference type="ARBA" id="ARBA00006189"/>
    </source>
</evidence>
<dbReference type="GO" id="GO:0031424">
    <property type="term" value="P:keratinization"/>
    <property type="evidence" value="ECO:0007669"/>
    <property type="project" value="UniProtKB-KW"/>
</dbReference>
<dbReference type="RefSeq" id="XP_054939869.1">
    <property type="nucleotide sequence ID" value="XM_055083894.1"/>
</dbReference>
<dbReference type="Pfam" id="PF14672">
    <property type="entry name" value="LCE"/>
    <property type="match status" value="1"/>
</dbReference>
<keyword evidence="3" id="KW-1185">Reference proteome</keyword>
<protein>
    <submittedName>
        <fullName evidence="4">LOW QUALITY PROTEIN: late cornified envelope protein 7A-like</fullName>
    </submittedName>
</protein>
<dbReference type="GeneID" id="129392015"/>
<evidence type="ECO:0000313" key="4">
    <source>
        <dbReference type="RefSeq" id="XP_054939869.1"/>
    </source>
</evidence>
<sequence length="127" mass="13395">MSCQQNQQKCQLPAKCLPKYPSSTPPKAPQALAPCPPPAPSCCVPSCCISGFGSCCSLVSHQFPSVYLCQPQPSNCCEVELSGCSSCCHGFGATADLQPWRSQRATAKDQSGVDVTSHSQFYSSLSS</sequence>
<gene>
    <name evidence="4" type="primary">LOC129392015</name>
</gene>
<evidence type="ECO:0000256" key="2">
    <source>
        <dbReference type="ARBA" id="ARBA00023249"/>
    </source>
</evidence>
<dbReference type="AlphaFoldDB" id="A0A9W2WL17"/>
<dbReference type="KEGG" id="pcad:129392015"/>
<accession>A0A9W2WL17</accession>
<keyword evidence="2" id="KW-0417">Keratinization</keyword>
<evidence type="ECO:0000313" key="3">
    <source>
        <dbReference type="Proteomes" id="UP000248484"/>
    </source>
</evidence>
<organism evidence="3 4">
    <name type="scientific">Physeter macrocephalus</name>
    <name type="common">Sperm whale</name>
    <name type="synonym">Physeter catodon</name>
    <dbReference type="NCBI Taxonomy" id="9755"/>
    <lineage>
        <taxon>Eukaryota</taxon>
        <taxon>Metazoa</taxon>
        <taxon>Chordata</taxon>
        <taxon>Craniata</taxon>
        <taxon>Vertebrata</taxon>
        <taxon>Euteleostomi</taxon>
        <taxon>Mammalia</taxon>
        <taxon>Eutheria</taxon>
        <taxon>Laurasiatheria</taxon>
        <taxon>Artiodactyla</taxon>
        <taxon>Whippomorpha</taxon>
        <taxon>Cetacea</taxon>
        <taxon>Odontoceti</taxon>
        <taxon>Physeteridae</taxon>
        <taxon>Physeter</taxon>
    </lineage>
</organism>
<proteinExistence type="inferred from homology"/>
<dbReference type="OrthoDB" id="9633304at2759"/>
<dbReference type="Proteomes" id="UP000248484">
    <property type="component" value="Chromosome 4"/>
</dbReference>